<comment type="catalytic activity">
    <reaction evidence="8 10">
        <text>D-xylulose + ATP = D-xylulose 5-phosphate + ADP + H(+)</text>
        <dbReference type="Rhea" id="RHEA:10964"/>
        <dbReference type="ChEBI" id="CHEBI:15378"/>
        <dbReference type="ChEBI" id="CHEBI:17140"/>
        <dbReference type="ChEBI" id="CHEBI:30616"/>
        <dbReference type="ChEBI" id="CHEBI:57737"/>
        <dbReference type="ChEBI" id="CHEBI:456216"/>
        <dbReference type="EC" id="2.7.1.17"/>
    </reaction>
</comment>
<evidence type="ECO:0000256" key="9">
    <source>
        <dbReference type="RuleBase" id="RU003733"/>
    </source>
</evidence>
<dbReference type="RefSeq" id="WP_263369510.1">
    <property type="nucleotide sequence ID" value="NZ_JAGSYD010000001.1"/>
</dbReference>
<comment type="caution">
    <text evidence="13">The sequence shown here is derived from an EMBL/GenBank/DDBJ whole genome shotgun (WGS) entry which is preliminary data.</text>
</comment>
<dbReference type="NCBIfam" id="TIGR01312">
    <property type="entry name" value="XylB"/>
    <property type="match status" value="1"/>
</dbReference>
<evidence type="ECO:0000259" key="12">
    <source>
        <dbReference type="Pfam" id="PF02782"/>
    </source>
</evidence>
<evidence type="ECO:0000256" key="4">
    <source>
        <dbReference type="ARBA" id="ARBA00022741"/>
    </source>
</evidence>
<dbReference type="Pfam" id="PF00370">
    <property type="entry name" value="FGGY_N"/>
    <property type="match status" value="1"/>
</dbReference>
<dbReference type="PANTHER" id="PTHR43095">
    <property type="entry name" value="SUGAR KINASE"/>
    <property type="match status" value="1"/>
</dbReference>
<dbReference type="PIRSF" id="PIRSF000538">
    <property type="entry name" value="GlpK"/>
    <property type="match status" value="1"/>
</dbReference>
<dbReference type="InterPro" id="IPR018485">
    <property type="entry name" value="FGGY_C"/>
</dbReference>
<keyword evidence="4 8" id="KW-0547">Nucleotide-binding</keyword>
<keyword evidence="6 8" id="KW-0067">ATP-binding</keyword>
<evidence type="ECO:0000256" key="6">
    <source>
        <dbReference type="ARBA" id="ARBA00022840"/>
    </source>
</evidence>
<keyword evidence="2 8" id="KW-0859">Xylose metabolism</keyword>
<dbReference type="Gene3D" id="3.30.420.40">
    <property type="match status" value="2"/>
</dbReference>
<dbReference type="InterPro" id="IPR000577">
    <property type="entry name" value="Carb_kinase_FGGY"/>
</dbReference>
<dbReference type="EC" id="2.7.1.17" evidence="8 10"/>
<dbReference type="PROSITE" id="PS00445">
    <property type="entry name" value="FGGY_KINASES_2"/>
    <property type="match status" value="1"/>
</dbReference>
<keyword evidence="7 8" id="KW-0119">Carbohydrate metabolism</keyword>
<organism evidence="13 14">
    <name type="scientific">Granulicella cerasi</name>
    <dbReference type="NCBI Taxonomy" id="741063"/>
    <lineage>
        <taxon>Bacteria</taxon>
        <taxon>Pseudomonadati</taxon>
        <taxon>Acidobacteriota</taxon>
        <taxon>Terriglobia</taxon>
        <taxon>Terriglobales</taxon>
        <taxon>Acidobacteriaceae</taxon>
        <taxon>Granulicella</taxon>
    </lineage>
</organism>
<keyword evidence="3 8" id="KW-0808">Transferase</keyword>
<protein>
    <recommendedName>
        <fullName evidence="8 10">Xylulose kinase</fullName>
        <shortName evidence="8 10">Xylulokinase</shortName>
        <ecNumber evidence="8 10">2.7.1.17</ecNumber>
    </recommendedName>
</protein>
<feature type="domain" description="Carbohydrate kinase FGGY C-terminal" evidence="12">
    <location>
        <begin position="260"/>
        <end position="441"/>
    </location>
</feature>
<dbReference type="InterPro" id="IPR018484">
    <property type="entry name" value="FGGY_N"/>
</dbReference>
<keyword evidence="5 8" id="KW-0418">Kinase</keyword>
<dbReference type="Proteomes" id="UP001596391">
    <property type="component" value="Unassembled WGS sequence"/>
</dbReference>
<evidence type="ECO:0000256" key="5">
    <source>
        <dbReference type="ARBA" id="ARBA00022777"/>
    </source>
</evidence>
<comment type="similarity">
    <text evidence="1 8 9">Belongs to the FGGY kinase family.</text>
</comment>
<evidence type="ECO:0000259" key="11">
    <source>
        <dbReference type="Pfam" id="PF00370"/>
    </source>
</evidence>
<dbReference type="EMBL" id="JBHSWI010000001">
    <property type="protein sequence ID" value="MFC6645794.1"/>
    <property type="molecule type" value="Genomic_DNA"/>
</dbReference>
<evidence type="ECO:0000313" key="13">
    <source>
        <dbReference type="EMBL" id="MFC6645794.1"/>
    </source>
</evidence>
<dbReference type="CDD" id="cd07809">
    <property type="entry name" value="ASKHA_NBD_FGGY_BaXK-like"/>
    <property type="match status" value="1"/>
</dbReference>
<gene>
    <name evidence="8 10 13" type="primary">xylB</name>
    <name evidence="13" type="ORF">ACFQBQ_09415</name>
</gene>
<evidence type="ECO:0000256" key="8">
    <source>
        <dbReference type="HAMAP-Rule" id="MF_02220"/>
    </source>
</evidence>
<dbReference type="PANTHER" id="PTHR43095:SF5">
    <property type="entry name" value="XYLULOSE KINASE"/>
    <property type="match status" value="1"/>
</dbReference>
<name>A0ABW1Z8L0_9BACT</name>
<dbReference type="Pfam" id="PF02782">
    <property type="entry name" value="FGGY_C"/>
    <property type="match status" value="1"/>
</dbReference>
<evidence type="ECO:0000256" key="10">
    <source>
        <dbReference type="RuleBase" id="RU364073"/>
    </source>
</evidence>
<reference evidence="14" key="1">
    <citation type="journal article" date="2019" name="Int. J. Syst. Evol. Microbiol.">
        <title>The Global Catalogue of Microorganisms (GCM) 10K type strain sequencing project: providing services to taxonomists for standard genome sequencing and annotation.</title>
        <authorList>
            <consortium name="The Broad Institute Genomics Platform"/>
            <consortium name="The Broad Institute Genome Sequencing Center for Infectious Disease"/>
            <person name="Wu L."/>
            <person name="Ma J."/>
        </authorList>
    </citation>
    <scope>NUCLEOTIDE SEQUENCE [LARGE SCALE GENOMIC DNA]</scope>
    <source>
        <strain evidence="14">CGMCC 1.16026</strain>
    </source>
</reference>
<dbReference type="InterPro" id="IPR006000">
    <property type="entry name" value="Xylulokinase"/>
</dbReference>
<dbReference type="SUPFAM" id="SSF53067">
    <property type="entry name" value="Actin-like ATPase domain"/>
    <property type="match status" value="2"/>
</dbReference>
<evidence type="ECO:0000256" key="3">
    <source>
        <dbReference type="ARBA" id="ARBA00022679"/>
    </source>
</evidence>
<evidence type="ECO:0000256" key="2">
    <source>
        <dbReference type="ARBA" id="ARBA00022629"/>
    </source>
</evidence>
<feature type="domain" description="Carbohydrate kinase FGGY N-terminal" evidence="11">
    <location>
        <begin position="1"/>
        <end position="249"/>
    </location>
</feature>
<dbReference type="InterPro" id="IPR050406">
    <property type="entry name" value="FGGY_Carb_Kinase"/>
</dbReference>
<comment type="function">
    <text evidence="8">Catalyzes the phosphorylation of D-xylulose to D-xylulose 5-phosphate.</text>
</comment>
<feature type="active site" description="Proton acceptor" evidence="8">
    <location>
        <position position="242"/>
    </location>
</feature>
<proteinExistence type="inferred from homology"/>
<sequence length="495" mass="52683">MYLGIDCGTQGTKALLVNEKGESLGRGYAKHELVERSNGAREQQPEWWVAALKIAVRDALQSASTTEPVLALGVSGQQHGLVVLDENKQVIRPAKLWNDTETAPQNSAIIERLGGKDAFFARFGIVPLTGYTVSKLLWLAEKEPENFARVRHILLPHEYLNFWLTGELRAEFGDASGTAFFDVRKREWTREVLDAIDGGTGQLFAALPELVNSDGIVGKLRPEVAAELGLSPECVVSSGGGDNMMGAIGTGNVREGVVTLSLGTSSTVYSFSTHPANDPTGNVAPFCSSSGGWLPLVCTMNATNVVTGTVQLLGKHVTDIDASLDKTEPGADGLVFLPYLNGERTPDLPDARGSLHGISSTNFTPDHMIRAAVEGVSFGILSGLDLVLEGRQAETIQVIGGGARSRAWRQLLADASGATIQVPEEEESGCLGAAIQAIVAYSATQGQPQSFADIAVTMVRVNPASTCTPRAEKRAGYDAARAAFRKQFAQIYSAT</sequence>
<dbReference type="InterPro" id="IPR018483">
    <property type="entry name" value="Carb_kinase_FGGY_CS"/>
</dbReference>
<dbReference type="GO" id="GO:0004856">
    <property type="term" value="F:D-xylulokinase activity"/>
    <property type="evidence" value="ECO:0007669"/>
    <property type="project" value="UniProtKB-EC"/>
</dbReference>
<feature type="site" description="Important for activity" evidence="8">
    <location>
        <position position="6"/>
    </location>
</feature>
<evidence type="ECO:0000256" key="7">
    <source>
        <dbReference type="ARBA" id="ARBA00023277"/>
    </source>
</evidence>
<feature type="binding site" evidence="8">
    <location>
        <begin position="78"/>
        <end position="79"/>
    </location>
    <ligand>
        <name>substrate</name>
    </ligand>
</feature>
<keyword evidence="14" id="KW-1185">Reference proteome</keyword>
<evidence type="ECO:0000256" key="1">
    <source>
        <dbReference type="ARBA" id="ARBA00009156"/>
    </source>
</evidence>
<accession>A0ABW1Z8L0</accession>
<dbReference type="InterPro" id="IPR043129">
    <property type="entry name" value="ATPase_NBD"/>
</dbReference>
<evidence type="ECO:0000313" key="14">
    <source>
        <dbReference type="Proteomes" id="UP001596391"/>
    </source>
</evidence>
<dbReference type="HAMAP" id="MF_02220">
    <property type="entry name" value="XylB"/>
    <property type="match status" value="1"/>
</dbReference>